<reference evidence="1" key="1">
    <citation type="journal article" date="2012" name="PLoS Negl. Trop. Dis.">
        <title>A systematically improved high quality genome and transcriptome of the human blood fluke Schistosoma mansoni.</title>
        <authorList>
            <person name="Protasio A.V."/>
            <person name="Tsai I.J."/>
            <person name="Babbage A."/>
            <person name="Nichol S."/>
            <person name="Hunt M."/>
            <person name="Aslett M.A."/>
            <person name="De Silva N."/>
            <person name="Velarde G.S."/>
            <person name="Anderson T.J."/>
            <person name="Clark R.C."/>
            <person name="Davidson C."/>
            <person name="Dillon G.P."/>
            <person name="Holroyd N.E."/>
            <person name="LoVerde P.T."/>
            <person name="Lloyd C."/>
            <person name="McQuillan J."/>
            <person name="Oliveira G."/>
            <person name="Otto T.D."/>
            <person name="Parker-Manuel S.J."/>
            <person name="Quail M.A."/>
            <person name="Wilson R.A."/>
            <person name="Zerlotini A."/>
            <person name="Dunne D.W."/>
            <person name="Berriman M."/>
        </authorList>
    </citation>
    <scope>NUCLEOTIDE SEQUENCE [LARGE SCALE GENOMIC DNA]</scope>
    <source>
        <strain evidence="1">Puerto Rican</strain>
    </source>
</reference>
<evidence type="ECO:0000313" key="1">
    <source>
        <dbReference type="Proteomes" id="UP000008854"/>
    </source>
</evidence>
<name>A0A5K4F5E4_SCHMA</name>
<dbReference type="InParanoid" id="A0A5K4F5E4"/>
<reference evidence="2" key="2">
    <citation type="submission" date="2019-11" db="UniProtKB">
        <authorList>
            <consortium name="WormBaseParasite"/>
        </authorList>
    </citation>
    <scope>IDENTIFICATION</scope>
    <source>
        <strain evidence="2">Puerto Rican</strain>
    </source>
</reference>
<dbReference type="WBParaSite" id="Smp_313820.1">
    <property type="protein sequence ID" value="Smp_313820.1"/>
    <property type="gene ID" value="Smp_313820"/>
</dbReference>
<evidence type="ECO:0000313" key="2">
    <source>
        <dbReference type="WBParaSite" id="Smp_313820.1"/>
    </source>
</evidence>
<dbReference type="Proteomes" id="UP000008854">
    <property type="component" value="Unassembled WGS sequence"/>
</dbReference>
<dbReference type="AlphaFoldDB" id="A0A5K4F5E4"/>
<keyword evidence="1" id="KW-1185">Reference proteome</keyword>
<proteinExistence type="predicted"/>
<organism evidence="1 2">
    <name type="scientific">Schistosoma mansoni</name>
    <name type="common">Blood fluke</name>
    <dbReference type="NCBI Taxonomy" id="6183"/>
    <lineage>
        <taxon>Eukaryota</taxon>
        <taxon>Metazoa</taxon>
        <taxon>Spiralia</taxon>
        <taxon>Lophotrochozoa</taxon>
        <taxon>Platyhelminthes</taxon>
        <taxon>Trematoda</taxon>
        <taxon>Digenea</taxon>
        <taxon>Strigeidida</taxon>
        <taxon>Schistosomatoidea</taxon>
        <taxon>Schistosomatidae</taxon>
        <taxon>Schistosoma</taxon>
    </lineage>
</organism>
<protein>
    <submittedName>
        <fullName evidence="2">Uncharacterized protein</fullName>
    </submittedName>
</protein>
<sequence length="122" mass="12853">MLHTTACITTVSKENVLSSSFSSTTLPTSNLDTSLPQQTSFSNLLPSMSIGPRIECQGRESNLPGPIVPSANILNPTSPSNMTLVKLNNPSCSGSGKLTTANFLISLGLGQLVELFEKELVS</sequence>
<accession>A0A5K4F5E4</accession>